<dbReference type="AlphaFoldDB" id="A0A0C2MGM6"/>
<reference evidence="1 2" key="1">
    <citation type="journal article" date="2014" name="Genome Biol. Evol.">
        <title>The genome of the myxosporean Thelohanellus kitauei shows adaptations to nutrient acquisition within its fish host.</title>
        <authorList>
            <person name="Yang Y."/>
            <person name="Xiong J."/>
            <person name="Zhou Z."/>
            <person name="Huo F."/>
            <person name="Miao W."/>
            <person name="Ran C."/>
            <person name="Liu Y."/>
            <person name="Zhang J."/>
            <person name="Feng J."/>
            <person name="Wang M."/>
            <person name="Wang M."/>
            <person name="Wang L."/>
            <person name="Yao B."/>
        </authorList>
    </citation>
    <scope>NUCLEOTIDE SEQUENCE [LARGE SCALE GENOMIC DNA]</scope>
    <source>
        <strain evidence="1">Wuqing</strain>
    </source>
</reference>
<protein>
    <submittedName>
        <fullName evidence="1">Uncharacterized protein</fullName>
    </submittedName>
</protein>
<keyword evidence="2" id="KW-1185">Reference proteome</keyword>
<accession>A0A0C2MGM6</accession>
<dbReference type="OrthoDB" id="10251073at2759"/>
<evidence type="ECO:0000313" key="2">
    <source>
        <dbReference type="Proteomes" id="UP000031668"/>
    </source>
</evidence>
<comment type="caution">
    <text evidence="1">The sequence shown here is derived from an EMBL/GenBank/DDBJ whole genome shotgun (WGS) entry which is preliminary data.</text>
</comment>
<proteinExistence type="predicted"/>
<sequence>MRIIVKEHFHVLADDLSLFFENVTDTPFALARSQFTVKVEDVSEISQEEFIELINSDVAKTDFSSISSKYSIRLDVEDDVRFDLAQNNPKNSRYYETTIRSIFAVNLTW</sequence>
<name>A0A0C2MGM6_THEKT</name>
<dbReference type="EMBL" id="JWZT01003552">
    <property type="protein sequence ID" value="KII66336.1"/>
    <property type="molecule type" value="Genomic_DNA"/>
</dbReference>
<dbReference type="Proteomes" id="UP000031668">
    <property type="component" value="Unassembled WGS sequence"/>
</dbReference>
<organism evidence="1 2">
    <name type="scientific">Thelohanellus kitauei</name>
    <name type="common">Myxosporean</name>
    <dbReference type="NCBI Taxonomy" id="669202"/>
    <lineage>
        <taxon>Eukaryota</taxon>
        <taxon>Metazoa</taxon>
        <taxon>Cnidaria</taxon>
        <taxon>Myxozoa</taxon>
        <taxon>Myxosporea</taxon>
        <taxon>Bivalvulida</taxon>
        <taxon>Platysporina</taxon>
        <taxon>Myxobolidae</taxon>
        <taxon>Thelohanellus</taxon>
    </lineage>
</organism>
<gene>
    <name evidence="1" type="ORF">RF11_14227</name>
</gene>
<evidence type="ECO:0000313" key="1">
    <source>
        <dbReference type="EMBL" id="KII66336.1"/>
    </source>
</evidence>